<dbReference type="Proteomes" id="UP000030002">
    <property type="component" value="Unassembled WGS sequence"/>
</dbReference>
<keyword evidence="2" id="KW-1185">Reference proteome</keyword>
<name>A0A0A0J4K6_9MICO</name>
<evidence type="ECO:0000313" key="1">
    <source>
        <dbReference type="EMBL" id="KGN30526.1"/>
    </source>
</evidence>
<dbReference type="AlphaFoldDB" id="A0A0A0J4K6"/>
<comment type="caution">
    <text evidence="1">The sequence shown here is derived from an EMBL/GenBank/DDBJ whole genome shotgun (WGS) entry which is preliminary data.</text>
</comment>
<gene>
    <name evidence="1" type="ORF">N802_06835</name>
</gene>
<protein>
    <submittedName>
        <fullName evidence="1">Uncharacterized protein</fullName>
    </submittedName>
</protein>
<dbReference type="EMBL" id="AVPJ01000018">
    <property type="protein sequence ID" value="KGN30526.1"/>
    <property type="molecule type" value="Genomic_DNA"/>
</dbReference>
<sequence>MTGGIEYAGYLYYVWGFHGLFLIDAESHTDAQEVYSEHHDCDVTMIEHCMRVPDPDVWGTQWDEPDVGPHECVDEEPWNTGDNYVRCICNPALPYLSPIAVDPKDPRVASIDLEREKAASEAGADQMLANLRDRYGDDSD</sequence>
<proteinExistence type="predicted"/>
<dbReference type="RefSeq" id="WP_035918555.1">
    <property type="nucleotide sequence ID" value="NZ_AVPJ01000018.1"/>
</dbReference>
<evidence type="ECO:0000313" key="2">
    <source>
        <dbReference type="Proteomes" id="UP000030002"/>
    </source>
</evidence>
<dbReference type="STRING" id="1385520.N802_06835"/>
<accession>A0A0A0J4K6</accession>
<reference evidence="1 2" key="1">
    <citation type="submission" date="2013-08" db="EMBL/GenBank/DDBJ databases">
        <title>The genome sequence of Knoellia sinensis.</title>
        <authorList>
            <person name="Zhu W."/>
            <person name="Wang G."/>
        </authorList>
    </citation>
    <scope>NUCLEOTIDE SEQUENCE [LARGE SCALE GENOMIC DNA]</scope>
    <source>
        <strain evidence="1 2">KCTC 19936</strain>
    </source>
</reference>
<organism evidence="1 2">
    <name type="scientific">Knoellia sinensis KCTC 19936</name>
    <dbReference type="NCBI Taxonomy" id="1385520"/>
    <lineage>
        <taxon>Bacteria</taxon>
        <taxon>Bacillati</taxon>
        <taxon>Actinomycetota</taxon>
        <taxon>Actinomycetes</taxon>
        <taxon>Micrococcales</taxon>
        <taxon>Intrasporangiaceae</taxon>
        <taxon>Knoellia</taxon>
    </lineage>
</organism>